<keyword evidence="12" id="KW-1185">Reference proteome</keyword>
<evidence type="ECO:0000256" key="4">
    <source>
        <dbReference type="ARBA" id="ARBA00022692"/>
    </source>
</evidence>
<reference evidence="11 12" key="2">
    <citation type="journal article" date="2019" name="G3 (Bethesda)">
        <title>Hybrid Assembly of the Genome of the Entomopathogenic Nematode Steinernema carpocapsae Identifies the X-Chromosome.</title>
        <authorList>
            <person name="Serra L."/>
            <person name="Macchietto M."/>
            <person name="Macias-Munoz A."/>
            <person name="McGill C.J."/>
            <person name="Rodriguez I.M."/>
            <person name="Rodriguez B."/>
            <person name="Murad R."/>
            <person name="Mortazavi A."/>
        </authorList>
    </citation>
    <scope>NUCLEOTIDE SEQUENCE [LARGE SCALE GENOMIC DNA]</scope>
    <source>
        <strain evidence="11 12">ALL</strain>
    </source>
</reference>
<comment type="caution">
    <text evidence="11">The sequence shown here is derived from an EMBL/GenBank/DDBJ whole genome shotgun (WGS) entry which is preliminary data.</text>
</comment>
<evidence type="ECO:0000256" key="8">
    <source>
        <dbReference type="SAM" id="Phobius"/>
    </source>
</evidence>
<feature type="domain" description="ZP" evidence="10">
    <location>
        <begin position="43"/>
        <end position="285"/>
    </location>
</feature>
<comment type="subcellular location">
    <subcellularLocation>
        <location evidence="1">Cell membrane</location>
        <topology evidence="1">Single-pass type I membrane protein</topology>
    </subcellularLocation>
</comment>
<evidence type="ECO:0000256" key="6">
    <source>
        <dbReference type="ARBA" id="ARBA00022989"/>
    </source>
</evidence>
<protein>
    <recommendedName>
        <fullName evidence="10">ZP domain-containing protein</fullName>
    </recommendedName>
</protein>
<dbReference type="InterPro" id="IPR051962">
    <property type="entry name" value="Cuticlin"/>
</dbReference>
<dbReference type="STRING" id="34508.A0A4U5NYA2"/>
<keyword evidence="4 8" id="KW-0812">Transmembrane</keyword>
<keyword evidence="2" id="KW-0193">Cuticle</keyword>
<feature type="signal peptide" evidence="9">
    <location>
        <begin position="1"/>
        <end position="29"/>
    </location>
</feature>
<dbReference type="GO" id="GO:0005886">
    <property type="term" value="C:plasma membrane"/>
    <property type="evidence" value="ECO:0007669"/>
    <property type="project" value="UniProtKB-SubCell"/>
</dbReference>
<accession>A0A4U5NYA2</accession>
<evidence type="ECO:0000313" key="12">
    <source>
        <dbReference type="Proteomes" id="UP000298663"/>
    </source>
</evidence>
<evidence type="ECO:0000256" key="3">
    <source>
        <dbReference type="ARBA" id="ARBA00022475"/>
    </source>
</evidence>
<dbReference type="SMART" id="SM00241">
    <property type="entry name" value="ZP"/>
    <property type="match status" value="1"/>
</dbReference>
<sequence length="411" mass="45888">MIFGSRRRSFLGFVAIAALISLDLGPVFGFLIDNEIVEDPTVDCEDTMIGLTFKTKKPFTGRIYVRGLADDDRCSRNFAMNTDQQKLGIMIQNGDCTMQRQRVAGQLEGLMFSITIVVSFHGTFVTKADRAYRAMCFFRNVKRLTNGIDMSQIGTTELLDTAKMPSCSYSIRSNGPDGPPVTLGSVGDKIFHVWECDETAQGYNFLVHSCWTDDGRGARFDLLDIDGCAIDPVIQPDVVYDMDTNKAYAETWGYKFSDTSVLNYQCVVELCKKSTGECEGLTPPSCGRRKRRALESSTRFPESHRVNEYNVNQVDVLASITMMDGAKMLEDSIAANDPMIKQFDQMYHTHPRNPDKADSVGLHKVCIAQPTFALMMSAIAFLIVSSATAFVTLFFKFRSQKVNLVFNESKS</sequence>
<evidence type="ECO:0000259" key="10">
    <source>
        <dbReference type="PROSITE" id="PS51034"/>
    </source>
</evidence>
<feature type="chain" id="PRO_5020868957" description="ZP domain-containing protein" evidence="9">
    <location>
        <begin position="30"/>
        <end position="411"/>
    </location>
</feature>
<dbReference type="Pfam" id="PF25057">
    <property type="entry name" value="CUT_N"/>
    <property type="match status" value="1"/>
</dbReference>
<dbReference type="AlphaFoldDB" id="A0A4U5NYA2"/>
<keyword evidence="7 8" id="KW-0472">Membrane</keyword>
<name>A0A4U5NYA2_STECR</name>
<dbReference type="InterPro" id="IPR001507">
    <property type="entry name" value="ZP_dom"/>
</dbReference>
<dbReference type="InterPro" id="IPR057475">
    <property type="entry name" value="CUT_C"/>
</dbReference>
<evidence type="ECO:0000256" key="5">
    <source>
        <dbReference type="ARBA" id="ARBA00022729"/>
    </source>
</evidence>
<proteinExistence type="predicted"/>
<feature type="transmembrane region" description="Helical" evidence="8">
    <location>
        <begin position="372"/>
        <end position="395"/>
    </location>
</feature>
<dbReference type="PANTHER" id="PTHR22907:SF59">
    <property type="entry name" value="CUTICLIN-LIKE PROTEIN 19"/>
    <property type="match status" value="1"/>
</dbReference>
<keyword evidence="5 9" id="KW-0732">Signal</keyword>
<evidence type="ECO:0000256" key="7">
    <source>
        <dbReference type="ARBA" id="ARBA00023136"/>
    </source>
</evidence>
<evidence type="ECO:0000256" key="9">
    <source>
        <dbReference type="SAM" id="SignalP"/>
    </source>
</evidence>
<dbReference type="PROSITE" id="PS51034">
    <property type="entry name" value="ZP_2"/>
    <property type="match status" value="1"/>
</dbReference>
<evidence type="ECO:0000256" key="2">
    <source>
        <dbReference type="ARBA" id="ARBA00022460"/>
    </source>
</evidence>
<dbReference type="Pfam" id="PF25301">
    <property type="entry name" value="CUT_C"/>
    <property type="match status" value="1"/>
</dbReference>
<reference evidence="11 12" key="1">
    <citation type="journal article" date="2015" name="Genome Biol.">
        <title>Comparative genomics of Steinernema reveals deeply conserved gene regulatory networks.</title>
        <authorList>
            <person name="Dillman A.R."/>
            <person name="Macchietto M."/>
            <person name="Porter C.F."/>
            <person name="Rogers A."/>
            <person name="Williams B."/>
            <person name="Antoshechkin I."/>
            <person name="Lee M.M."/>
            <person name="Goodwin Z."/>
            <person name="Lu X."/>
            <person name="Lewis E.E."/>
            <person name="Goodrich-Blair H."/>
            <person name="Stock S.P."/>
            <person name="Adams B.J."/>
            <person name="Sternberg P.W."/>
            <person name="Mortazavi A."/>
        </authorList>
    </citation>
    <scope>NUCLEOTIDE SEQUENCE [LARGE SCALE GENOMIC DNA]</scope>
    <source>
        <strain evidence="11 12">ALL</strain>
    </source>
</reference>
<evidence type="ECO:0000256" key="1">
    <source>
        <dbReference type="ARBA" id="ARBA00004251"/>
    </source>
</evidence>
<dbReference type="EMBL" id="AZBU02000003">
    <property type="protein sequence ID" value="TKR88283.1"/>
    <property type="molecule type" value="Genomic_DNA"/>
</dbReference>
<dbReference type="GO" id="GO:0042302">
    <property type="term" value="F:structural constituent of cuticle"/>
    <property type="evidence" value="ECO:0007669"/>
    <property type="project" value="UniProtKB-KW"/>
</dbReference>
<gene>
    <name evidence="11" type="ORF">L596_012549</name>
</gene>
<evidence type="ECO:0000313" key="11">
    <source>
        <dbReference type="EMBL" id="TKR88283.1"/>
    </source>
</evidence>
<keyword evidence="3" id="KW-1003">Cell membrane</keyword>
<dbReference type="Proteomes" id="UP000298663">
    <property type="component" value="Unassembled WGS sequence"/>
</dbReference>
<keyword evidence="6 8" id="KW-1133">Transmembrane helix</keyword>
<dbReference type="PANTHER" id="PTHR22907">
    <property type="entry name" value="GH04558P"/>
    <property type="match status" value="1"/>
</dbReference>
<dbReference type="OrthoDB" id="6139674at2759"/>
<organism evidence="11 12">
    <name type="scientific">Steinernema carpocapsae</name>
    <name type="common">Entomopathogenic nematode</name>
    <dbReference type="NCBI Taxonomy" id="34508"/>
    <lineage>
        <taxon>Eukaryota</taxon>
        <taxon>Metazoa</taxon>
        <taxon>Ecdysozoa</taxon>
        <taxon>Nematoda</taxon>
        <taxon>Chromadorea</taxon>
        <taxon>Rhabditida</taxon>
        <taxon>Tylenchina</taxon>
        <taxon>Panagrolaimomorpha</taxon>
        <taxon>Strongyloidoidea</taxon>
        <taxon>Steinernematidae</taxon>
        <taxon>Steinernema</taxon>
    </lineage>
</organism>
<dbReference type="InterPro" id="IPR056953">
    <property type="entry name" value="CUT_N"/>
</dbReference>